<dbReference type="EMBL" id="MAJD01000002">
    <property type="protein sequence ID" value="OBX34794.1"/>
    <property type="molecule type" value="Genomic_DNA"/>
</dbReference>
<protein>
    <submittedName>
        <fullName evidence="6">D-ribose-binding periplasmic protein</fullName>
    </submittedName>
</protein>
<dbReference type="Proteomes" id="UP000092504">
    <property type="component" value="Unassembled WGS sequence"/>
</dbReference>
<sequence length="327" mass="35353">MINLSPKSVARVLFSLIITTSAFSMGMQSAIAQEDNESDQGDIAILVNSLDNPYYTAEANAAKEQAEELGYSTRVLSHNEDVNRQRELISSIVAQGVDGIILDNADSSSSVAAVRYATERDVPVVLINREIPENGIAISQLSHNNVQAASQVAQKFIEQVGEEGTYVELTCNLADNNCVTRSKSFHRVLDQYPDLKMVARQDAGGELLKAKQAMDSILQEHSDIDGVVAGNGPVALGAIASIRASGNSDITVVGIDGSNDERDAIMAGDLYATSMLQAQELAREGVKQLDQYLKTGDTGKPERQLFRGILVTQDNAELVQNFEYQSQ</sequence>
<dbReference type="InterPro" id="IPR028082">
    <property type="entry name" value="Peripla_BP_I"/>
</dbReference>
<dbReference type="PANTHER" id="PTHR46847:SF1">
    <property type="entry name" value="D-ALLOSE-BINDING PERIPLASMIC PROTEIN-RELATED"/>
    <property type="match status" value="1"/>
</dbReference>
<dbReference type="Pfam" id="PF13407">
    <property type="entry name" value="Peripla_BP_4"/>
    <property type="match status" value="1"/>
</dbReference>
<feature type="chain" id="PRO_5008611223" evidence="4">
    <location>
        <begin position="25"/>
        <end position="327"/>
    </location>
</feature>
<comment type="similarity">
    <text evidence="2">Belongs to the bacterial solute-binding protein 2 family.</text>
</comment>
<evidence type="ECO:0000256" key="1">
    <source>
        <dbReference type="ARBA" id="ARBA00004196"/>
    </source>
</evidence>
<evidence type="ECO:0000259" key="5">
    <source>
        <dbReference type="Pfam" id="PF13407"/>
    </source>
</evidence>
<comment type="caution">
    <text evidence="6">The sequence shown here is derived from an EMBL/GenBank/DDBJ whole genome shotgun (WGS) entry which is preliminary data.</text>
</comment>
<dbReference type="CDD" id="cd19967">
    <property type="entry name" value="PBP1_TmRBP-like"/>
    <property type="match status" value="1"/>
</dbReference>
<evidence type="ECO:0000313" key="7">
    <source>
        <dbReference type="Proteomes" id="UP000092504"/>
    </source>
</evidence>
<evidence type="ECO:0000256" key="3">
    <source>
        <dbReference type="ARBA" id="ARBA00022729"/>
    </source>
</evidence>
<evidence type="ECO:0000256" key="2">
    <source>
        <dbReference type="ARBA" id="ARBA00007639"/>
    </source>
</evidence>
<dbReference type="PANTHER" id="PTHR46847">
    <property type="entry name" value="D-ALLOSE-BINDING PERIPLASMIC PROTEIN-RELATED"/>
    <property type="match status" value="1"/>
</dbReference>
<reference evidence="6 7" key="1">
    <citation type="submission" date="2016-06" db="EMBL/GenBank/DDBJ databases">
        <title>Genome sequence of halotolerant plant growth promoting strain of Halomonas elongata HEK1 isolated from salterns of Rann of Kutch, Gujarat, India.</title>
        <authorList>
            <person name="Gaba S."/>
            <person name="Singh R.N."/>
            <person name="Abrol S."/>
            <person name="Kaushik R."/>
            <person name="Saxena A.K."/>
        </authorList>
    </citation>
    <scope>NUCLEOTIDE SEQUENCE [LARGE SCALE GENOMIC DNA]</scope>
    <source>
        <strain evidence="6 7">HEK1</strain>
    </source>
</reference>
<evidence type="ECO:0000313" key="6">
    <source>
        <dbReference type="EMBL" id="OBX34794.1"/>
    </source>
</evidence>
<dbReference type="AlphaFoldDB" id="A0A1B8NXT0"/>
<name>A0A1B8NXT0_HALEL</name>
<feature type="signal peptide" evidence="4">
    <location>
        <begin position="1"/>
        <end position="24"/>
    </location>
</feature>
<gene>
    <name evidence="6" type="primary">rbsB_1</name>
    <name evidence="6" type="ORF">A8U91_03854</name>
</gene>
<accession>A0A1B8NXT0</accession>
<organism evidence="6 7">
    <name type="scientific">Halomonas elongata</name>
    <dbReference type="NCBI Taxonomy" id="2746"/>
    <lineage>
        <taxon>Bacteria</taxon>
        <taxon>Pseudomonadati</taxon>
        <taxon>Pseudomonadota</taxon>
        <taxon>Gammaproteobacteria</taxon>
        <taxon>Oceanospirillales</taxon>
        <taxon>Halomonadaceae</taxon>
        <taxon>Halomonas</taxon>
    </lineage>
</organism>
<dbReference type="PATRIC" id="fig|2746.7.peg.3969"/>
<comment type="subcellular location">
    <subcellularLocation>
        <location evidence="1">Cell envelope</location>
    </subcellularLocation>
</comment>
<dbReference type="InterPro" id="IPR025997">
    <property type="entry name" value="SBP_2_dom"/>
</dbReference>
<feature type="domain" description="Periplasmic binding protein" evidence="5">
    <location>
        <begin position="43"/>
        <end position="294"/>
    </location>
</feature>
<dbReference type="Gene3D" id="3.40.50.2300">
    <property type="match status" value="2"/>
</dbReference>
<dbReference type="SUPFAM" id="SSF53822">
    <property type="entry name" value="Periplasmic binding protein-like I"/>
    <property type="match status" value="1"/>
</dbReference>
<proteinExistence type="inferred from homology"/>
<evidence type="ECO:0000256" key="4">
    <source>
        <dbReference type="SAM" id="SignalP"/>
    </source>
</evidence>
<dbReference type="GO" id="GO:0030313">
    <property type="term" value="C:cell envelope"/>
    <property type="evidence" value="ECO:0007669"/>
    <property type="project" value="UniProtKB-SubCell"/>
</dbReference>
<dbReference type="GO" id="GO:0030246">
    <property type="term" value="F:carbohydrate binding"/>
    <property type="evidence" value="ECO:0007669"/>
    <property type="project" value="UniProtKB-ARBA"/>
</dbReference>
<dbReference type="RefSeq" id="WP_189337759.1">
    <property type="nucleotide sequence ID" value="NZ_CP142770.1"/>
</dbReference>
<dbReference type="GO" id="GO:0055085">
    <property type="term" value="P:transmembrane transport"/>
    <property type="evidence" value="ECO:0007669"/>
    <property type="project" value="UniProtKB-ARBA"/>
</dbReference>
<keyword evidence="3 4" id="KW-0732">Signal</keyword>